<feature type="chain" id="PRO_5004807654" description="Inhibitor I9 domain-containing protein" evidence="1">
    <location>
        <begin position="25"/>
        <end position="151"/>
    </location>
</feature>
<keyword evidence="4" id="KW-1185">Reference proteome</keyword>
<dbReference type="eggNOG" id="ENOG502S44X">
    <property type="taxonomic scope" value="Eukaryota"/>
</dbReference>
<protein>
    <recommendedName>
        <fullName evidence="2">Inhibitor I9 domain-containing protein</fullName>
    </recommendedName>
</protein>
<evidence type="ECO:0000259" key="2">
    <source>
        <dbReference type="Pfam" id="PF05922"/>
    </source>
</evidence>
<dbReference type="Pfam" id="PF05922">
    <property type="entry name" value="Inhibitor_I9"/>
    <property type="match status" value="1"/>
</dbReference>
<feature type="signal peptide" evidence="1">
    <location>
        <begin position="1"/>
        <end position="24"/>
    </location>
</feature>
<dbReference type="EMBL" id="KI393256">
    <property type="protein sequence ID" value="ERN08580.1"/>
    <property type="molecule type" value="Genomic_DNA"/>
</dbReference>
<sequence length="151" mass="16250">MRSTVKKALIIGLAISALLFVAMADSGSSSEEAKAAVQIVYTEKPGDGEEPEAFHIKTLASVLGSEEAAKDAILYSYKEAASGFSAKLTPQQVAELSMLSGVDLRQKCAVGFNYDNTYWVSFLQAQHENPLLVKTLASAIQCIYDVGLKNR</sequence>
<dbReference type="PANTHER" id="PTHR48222:SF4">
    <property type="entry name" value="PROTEINASE INHIBITOR, PROPEPTIDE"/>
    <property type="match status" value="1"/>
</dbReference>
<dbReference type="Proteomes" id="UP000017836">
    <property type="component" value="Unassembled WGS sequence"/>
</dbReference>
<accession>W1PN26</accession>
<dbReference type="InterPro" id="IPR037045">
    <property type="entry name" value="S8pro/Inhibitor_I9_sf"/>
</dbReference>
<name>W1PN26_AMBTC</name>
<evidence type="ECO:0000313" key="4">
    <source>
        <dbReference type="Proteomes" id="UP000017836"/>
    </source>
</evidence>
<dbReference type="GO" id="GO:0004866">
    <property type="term" value="F:endopeptidase inhibitor activity"/>
    <property type="evidence" value="ECO:0000318"/>
    <property type="project" value="GO_Central"/>
</dbReference>
<dbReference type="Gramene" id="ERN08580">
    <property type="protein sequence ID" value="ERN08580"/>
    <property type="gene ID" value="AMTR_s00017p00136200"/>
</dbReference>
<dbReference type="PANTHER" id="PTHR48222">
    <property type="entry name" value="PROTEINASE INHIBITOR, PROPEPTIDE"/>
    <property type="match status" value="1"/>
</dbReference>
<proteinExistence type="predicted"/>
<evidence type="ECO:0000256" key="1">
    <source>
        <dbReference type="SAM" id="SignalP"/>
    </source>
</evidence>
<organism evidence="3 4">
    <name type="scientific">Amborella trichopoda</name>
    <dbReference type="NCBI Taxonomy" id="13333"/>
    <lineage>
        <taxon>Eukaryota</taxon>
        <taxon>Viridiplantae</taxon>
        <taxon>Streptophyta</taxon>
        <taxon>Embryophyta</taxon>
        <taxon>Tracheophyta</taxon>
        <taxon>Spermatophyta</taxon>
        <taxon>Magnoliopsida</taxon>
        <taxon>Amborellales</taxon>
        <taxon>Amborellaceae</taxon>
        <taxon>Amborella</taxon>
    </lineage>
</organism>
<keyword evidence="1" id="KW-0732">Signal</keyword>
<dbReference type="AlphaFoldDB" id="W1PN26"/>
<dbReference type="Gene3D" id="3.30.70.80">
    <property type="entry name" value="Peptidase S8 propeptide/proteinase inhibitor I9"/>
    <property type="match status" value="1"/>
</dbReference>
<gene>
    <name evidence="3" type="ORF">AMTR_s00017p00136200</name>
</gene>
<reference evidence="4" key="1">
    <citation type="journal article" date="2013" name="Science">
        <title>The Amborella genome and the evolution of flowering plants.</title>
        <authorList>
            <consortium name="Amborella Genome Project"/>
        </authorList>
    </citation>
    <scope>NUCLEOTIDE SEQUENCE [LARGE SCALE GENOMIC DNA]</scope>
</reference>
<evidence type="ECO:0000313" key="3">
    <source>
        <dbReference type="EMBL" id="ERN08580.1"/>
    </source>
</evidence>
<dbReference type="HOGENOM" id="CLU_1733942_0_0_1"/>
<feature type="domain" description="Inhibitor I9" evidence="2">
    <location>
        <begin position="39"/>
        <end position="103"/>
    </location>
</feature>
<dbReference type="InterPro" id="IPR010259">
    <property type="entry name" value="S8pro/Inhibitor_I9"/>
</dbReference>